<proteinExistence type="inferred from homology"/>
<dbReference type="PANTHER" id="PTHR30614:SF34">
    <property type="entry name" value="BLR6398 PROTEIN"/>
    <property type="match status" value="1"/>
</dbReference>
<dbReference type="Gene3D" id="1.10.3720.10">
    <property type="entry name" value="MetI-like"/>
    <property type="match status" value="1"/>
</dbReference>
<dbReference type="InterPro" id="IPR035906">
    <property type="entry name" value="MetI-like_sf"/>
</dbReference>
<evidence type="ECO:0000256" key="6">
    <source>
        <dbReference type="ARBA" id="ARBA00023136"/>
    </source>
</evidence>
<reference evidence="9 10" key="1">
    <citation type="journal article" date="2019" name="Int. J. Syst. Evol. Microbiol.">
        <title>The Global Catalogue of Microorganisms (GCM) 10K type strain sequencing project: providing services to taxonomists for standard genome sequencing and annotation.</title>
        <authorList>
            <consortium name="The Broad Institute Genomics Platform"/>
            <consortium name="The Broad Institute Genome Sequencing Center for Infectious Disease"/>
            <person name="Wu L."/>
            <person name="Ma J."/>
        </authorList>
    </citation>
    <scope>NUCLEOTIDE SEQUENCE [LARGE SCALE GENOMIC DNA]</scope>
    <source>
        <strain evidence="9 10">JCM 4524</strain>
    </source>
</reference>
<name>A0ABN3QR78_9ACTN</name>
<dbReference type="PROSITE" id="PS50928">
    <property type="entry name" value="ABC_TM1"/>
    <property type="match status" value="1"/>
</dbReference>
<organism evidence="9 10">
    <name type="scientific">Streptomyces vastus</name>
    <dbReference type="NCBI Taxonomy" id="285451"/>
    <lineage>
        <taxon>Bacteria</taxon>
        <taxon>Bacillati</taxon>
        <taxon>Actinomycetota</taxon>
        <taxon>Actinomycetes</taxon>
        <taxon>Kitasatosporales</taxon>
        <taxon>Streptomycetaceae</taxon>
        <taxon>Streptomyces</taxon>
    </lineage>
</organism>
<evidence type="ECO:0000256" key="4">
    <source>
        <dbReference type="ARBA" id="ARBA00022692"/>
    </source>
</evidence>
<comment type="caution">
    <text evidence="9">The sequence shown here is derived from an EMBL/GenBank/DDBJ whole genome shotgun (WGS) entry which is preliminary data.</text>
</comment>
<keyword evidence="2 7" id="KW-0813">Transport</keyword>
<dbReference type="Proteomes" id="UP001500151">
    <property type="component" value="Unassembled WGS sequence"/>
</dbReference>
<keyword evidence="3" id="KW-1003">Cell membrane</keyword>
<dbReference type="PANTHER" id="PTHR30614">
    <property type="entry name" value="MEMBRANE COMPONENT OF AMINO ACID ABC TRANSPORTER"/>
    <property type="match status" value="1"/>
</dbReference>
<keyword evidence="10" id="KW-1185">Reference proteome</keyword>
<evidence type="ECO:0000256" key="5">
    <source>
        <dbReference type="ARBA" id="ARBA00022989"/>
    </source>
</evidence>
<feature type="transmembrane region" description="Helical" evidence="7">
    <location>
        <begin position="88"/>
        <end position="105"/>
    </location>
</feature>
<dbReference type="RefSeq" id="WP_344389959.1">
    <property type="nucleotide sequence ID" value="NZ_BAAASJ010000028.1"/>
</dbReference>
<comment type="similarity">
    <text evidence="7">Belongs to the binding-protein-dependent transport system permease family.</text>
</comment>
<evidence type="ECO:0000256" key="2">
    <source>
        <dbReference type="ARBA" id="ARBA00022448"/>
    </source>
</evidence>
<evidence type="ECO:0000313" key="9">
    <source>
        <dbReference type="EMBL" id="GAA2632804.1"/>
    </source>
</evidence>
<dbReference type="CDD" id="cd06261">
    <property type="entry name" value="TM_PBP2"/>
    <property type="match status" value="1"/>
</dbReference>
<comment type="subcellular location">
    <subcellularLocation>
        <location evidence="1 7">Cell membrane</location>
        <topology evidence="1 7">Multi-pass membrane protein</topology>
    </subcellularLocation>
</comment>
<feature type="transmembrane region" description="Helical" evidence="7">
    <location>
        <begin position="65"/>
        <end position="82"/>
    </location>
</feature>
<feature type="transmembrane region" description="Helical" evidence="7">
    <location>
        <begin position="190"/>
        <end position="211"/>
    </location>
</feature>
<dbReference type="EMBL" id="BAAASJ010000028">
    <property type="protein sequence ID" value="GAA2632804.1"/>
    <property type="molecule type" value="Genomic_DNA"/>
</dbReference>
<dbReference type="InterPro" id="IPR043429">
    <property type="entry name" value="ArtM/GltK/GlnP/TcyL/YhdX-like"/>
</dbReference>
<feature type="transmembrane region" description="Helical" evidence="7">
    <location>
        <begin position="20"/>
        <end position="44"/>
    </location>
</feature>
<evidence type="ECO:0000259" key="8">
    <source>
        <dbReference type="PROSITE" id="PS50928"/>
    </source>
</evidence>
<sequence>MSGLFQVPWSDYQSDLVDALWRTISYTVVSFVGAVLLGLAVALLRLSKVWAARAVAAVYTEVFKNIPLLAIIFLAYFGLASAGLKLDVFTAGCVSLVVFYAAYLSEIFRSAISGVHAGQTEAGEALGLGRAGIFGQVILPQAVRQALPGTNTFLVDLLKSTSLLVTISAAELMSEGRLITSSTFRALEVYLVISAIYFALCYPLSQLLLLLERKVRAGVPLSPWRRRRMRAARALLAADISAGTDRKADRKEAAV</sequence>
<dbReference type="NCBIfam" id="TIGR01726">
    <property type="entry name" value="HEQRo_perm_3TM"/>
    <property type="match status" value="1"/>
</dbReference>
<dbReference type="SUPFAM" id="SSF161098">
    <property type="entry name" value="MetI-like"/>
    <property type="match status" value="1"/>
</dbReference>
<keyword evidence="5 7" id="KW-1133">Transmembrane helix</keyword>
<feature type="domain" description="ABC transmembrane type-1" evidence="8">
    <location>
        <begin position="20"/>
        <end position="208"/>
    </location>
</feature>
<gene>
    <name evidence="9" type="ORF">GCM10010307_26540</name>
</gene>
<evidence type="ECO:0000256" key="1">
    <source>
        <dbReference type="ARBA" id="ARBA00004651"/>
    </source>
</evidence>
<dbReference type="InterPro" id="IPR000515">
    <property type="entry name" value="MetI-like"/>
</dbReference>
<evidence type="ECO:0000313" key="10">
    <source>
        <dbReference type="Proteomes" id="UP001500151"/>
    </source>
</evidence>
<keyword evidence="6 7" id="KW-0472">Membrane</keyword>
<protein>
    <recommendedName>
        <fullName evidence="8">ABC transmembrane type-1 domain-containing protein</fullName>
    </recommendedName>
</protein>
<keyword evidence="4 7" id="KW-0812">Transmembrane</keyword>
<evidence type="ECO:0000256" key="7">
    <source>
        <dbReference type="RuleBase" id="RU363032"/>
    </source>
</evidence>
<dbReference type="InterPro" id="IPR010065">
    <property type="entry name" value="AA_ABC_transptr_permease_3TM"/>
</dbReference>
<accession>A0ABN3QR78</accession>
<evidence type="ECO:0000256" key="3">
    <source>
        <dbReference type="ARBA" id="ARBA00022475"/>
    </source>
</evidence>
<dbReference type="Pfam" id="PF00528">
    <property type="entry name" value="BPD_transp_1"/>
    <property type="match status" value="1"/>
</dbReference>